<sequence length="39" mass="4392">MPLLSALLVGKIAGWFNRKSSFIQRIRTLGNMADSLEEQ</sequence>
<comment type="caution">
    <text evidence="1">The sequence shown here is derived from an EMBL/GenBank/DDBJ whole genome shotgun (WGS) entry which is preliminary data.</text>
</comment>
<gene>
    <name evidence="1" type="ORF">HMPREF3187_00136</name>
</gene>
<dbReference type="Proteomes" id="UP000070422">
    <property type="component" value="Unassembled WGS sequence"/>
</dbReference>
<protein>
    <submittedName>
        <fullName evidence="1">Uncharacterized protein</fullName>
    </submittedName>
</protein>
<dbReference type="EMBL" id="LSCQ01000012">
    <property type="protein sequence ID" value="KXB38073.1"/>
    <property type="molecule type" value="Genomic_DNA"/>
</dbReference>
<dbReference type="AlphaFoldDB" id="A0A133Y4F0"/>
<evidence type="ECO:0000313" key="2">
    <source>
        <dbReference type="Proteomes" id="UP000070422"/>
    </source>
</evidence>
<proteinExistence type="predicted"/>
<dbReference type="PATRIC" id="fig|87541.4.peg.134"/>
<accession>A0A133Y4F0</accession>
<evidence type="ECO:0000313" key="1">
    <source>
        <dbReference type="EMBL" id="KXB38073.1"/>
    </source>
</evidence>
<name>A0A133Y4F0_9LACT</name>
<reference evidence="1 2" key="1">
    <citation type="submission" date="2016-01" db="EMBL/GenBank/DDBJ databases">
        <authorList>
            <person name="Oliw E.H."/>
        </authorList>
    </citation>
    <scope>NUCLEOTIDE SEQUENCE [LARGE SCALE GENOMIC DNA]</scope>
    <source>
        <strain evidence="1 2">KA00635</strain>
    </source>
</reference>
<organism evidence="1 2">
    <name type="scientific">Aerococcus christensenii</name>
    <dbReference type="NCBI Taxonomy" id="87541"/>
    <lineage>
        <taxon>Bacteria</taxon>
        <taxon>Bacillati</taxon>
        <taxon>Bacillota</taxon>
        <taxon>Bacilli</taxon>
        <taxon>Lactobacillales</taxon>
        <taxon>Aerococcaceae</taxon>
        <taxon>Aerococcus</taxon>
    </lineage>
</organism>